<organism evidence="12 13">
    <name type="scientific">Zavarzinia aquatilis</name>
    <dbReference type="NCBI Taxonomy" id="2211142"/>
    <lineage>
        <taxon>Bacteria</taxon>
        <taxon>Pseudomonadati</taxon>
        <taxon>Pseudomonadota</taxon>
        <taxon>Alphaproteobacteria</taxon>
        <taxon>Rhodospirillales</taxon>
        <taxon>Zavarziniaceae</taxon>
        <taxon>Zavarzinia</taxon>
    </lineage>
</organism>
<evidence type="ECO:0000313" key="13">
    <source>
        <dbReference type="Proteomes" id="UP000245461"/>
    </source>
</evidence>
<evidence type="ECO:0000256" key="3">
    <source>
        <dbReference type="ARBA" id="ARBA00022553"/>
    </source>
</evidence>
<dbReference type="FunFam" id="3.40.50.2300:FF:000001">
    <property type="entry name" value="DNA-binding response regulator PhoB"/>
    <property type="match status" value="1"/>
</dbReference>
<name>A0A317E5H3_9PROT</name>
<dbReference type="Gene3D" id="6.10.250.690">
    <property type="match status" value="1"/>
</dbReference>
<dbReference type="SUPFAM" id="SSF46894">
    <property type="entry name" value="C-terminal effector domain of the bipartite response regulators"/>
    <property type="match status" value="1"/>
</dbReference>
<dbReference type="GO" id="GO:0032993">
    <property type="term" value="C:protein-DNA complex"/>
    <property type="evidence" value="ECO:0007669"/>
    <property type="project" value="TreeGrafter"/>
</dbReference>
<dbReference type="InterPro" id="IPR001789">
    <property type="entry name" value="Sig_transdc_resp-reg_receiver"/>
</dbReference>
<reference evidence="12 13" key="1">
    <citation type="submission" date="2018-05" db="EMBL/GenBank/DDBJ databases">
        <title>Zavarzinia sp. HR-AS.</title>
        <authorList>
            <person name="Lee Y."/>
            <person name="Jeon C.O."/>
        </authorList>
    </citation>
    <scope>NUCLEOTIDE SEQUENCE [LARGE SCALE GENOMIC DNA]</scope>
    <source>
        <strain evidence="12 13">HR-AS</strain>
    </source>
</reference>
<keyword evidence="2" id="KW-0963">Cytoplasm</keyword>
<dbReference type="EMBL" id="QGLE01000010">
    <property type="protein sequence ID" value="PWR20255.1"/>
    <property type="molecule type" value="Genomic_DNA"/>
</dbReference>
<evidence type="ECO:0000259" key="10">
    <source>
        <dbReference type="PROSITE" id="PS50110"/>
    </source>
</evidence>
<dbReference type="InterPro" id="IPR001867">
    <property type="entry name" value="OmpR/PhoB-type_DNA-bd"/>
</dbReference>
<sequence>MHILLIDDDAELAAMLTEYLGAEGFATTVALNGEAGLEAALAGPYDAVVLDVMMPRLGGIEVLRRLREKSRVPVIMLTAKGDNIERVIGLEMGADDYIPKPCYPRELVARLRAVLRRTGGATPADDTLRLDALNLSPGRHEATWAGRALDLTASEFTLLEVLLAAGERVSTKDELSEKALGRKRQPYDRSVDVHMSNLRQKLAAAAGDALHIETVRGIGYRLGRGAAA</sequence>
<accession>A0A317E5H3</accession>
<dbReference type="InterPro" id="IPR016032">
    <property type="entry name" value="Sig_transdc_resp-reg_C-effctor"/>
</dbReference>
<dbReference type="OrthoDB" id="9784252at2"/>
<dbReference type="InterPro" id="IPR011006">
    <property type="entry name" value="CheY-like_superfamily"/>
</dbReference>
<keyword evidence="6 9" id="KW-0238">DNA-binding</keyword>
<keyword evidence="5" id="KW-0805">Transcription regulation</keyword>
<dbReference type="SMART" id="SM00862">
    <property type="entry name" value="Trans_reg_C"/>
    <property type="match status" value="1"/>
</dbReference>
<feature type="domain" description="Response regulatory" evidence="10">
    <location>
        <begin position="2"/>
        <end position="115"/>
    </location>
</feature>
<dbReference type="InterPro" id="IPR058124">
    <property type="entry name" value="CpxR-like_REC"/>
</dbReference>
<dbReference type="SUPFAM" id="SSF52172">
    <property type="entry name" value="CheY-like"/>
    <property type="match status" value="1"/>
</dbReference>
<evidence type="ECO:0000256" key="2">
    <source>
        <dbReference type="ARBA" id="ARBA00022490"/>
    </source>
</evidence>
<feature type="DNA-binding region" description="OmpR/PhoB-type" evidence="9">
    <location>
        <begin position="125"/>
        <end position="224"/>
    </location>
</feature>
<keyword evidence="13" id="KW-1185">Reference proteome</keyword>
<evidence type="ECO:0000256" key="4">
    <source>
        <dbReference type="ARBA" id="ARBA00023012"/>
    </source>
</evidence>
<gene>
    <name evidence="12" type="ORF">DKG74_16375</name>
</gene>
<evidence type="ECO:0000256" key="8">
    <source>
        <dbReference type="PROSITE-ProRule" id="PRU00169"/>
    </source>
</evidence>
<proteinExistence type="predicted"/>
<dbReference type="Gene3D" id="1.10.10.10">
    <property type="entry name" value="Winged helix-like DNA-binding domain superfamily/Winged helix DNA-binding domain"/>
    <property type="match status" value="1"/>
</dbReference>
<evidence type="ECO:0000256" key="6">
    <source>
        <dbReference type="ARBA" id="ARBA00023125"/>
    </source>
</evidence>
<keyword evidence="4" id="KW-0902">Two-component regulatory system</keyword>
<evidence type="ECO:0000256" key="7">
    <source>
        <dbReference type="ARBA" id="ARBA00023163"/>
    </source>
</evidence>
<dbReference type="CDD" id="cd00383">
    <property type="entry name" value="trans_reg_C"/>
    <property type="match status" value="1"/>
</dbReference>
<dbReference type="PROSITE" id="PS50110">
    <property type="entry name" value="RESPONSE_REGULATORY"/>
    <property type="match status" value="1"/>
</dbReference>
<dbReference type="GO" id="GO:0005829">
    <property type="term" value="C:cytosol"/>
    <property type="evidence" value="ECO:0007669"/>
    <property type="project" value="TreeGrafter"/>
</dbReference>
<dbReference type="GO" id="GO:0000976">
    <property type="term" value="F:transcription cis-regulatory region binding"/>
    <property type="evidence" value="ECO:0007669"/>
    <property type="project" value="TreeGrafter"/>
</dbReference>
<dbReference type="GO" id="GO:0006355">
    <property type="term" value="P:regulation of DNA-templated transcription"/>
    <property type="evidence" value="ECO:0007669"/>
    <property type="project" value="InterPro"/>
</dbReference>
<evidence type="ECO:0000256" key="5">
    <source>
        <dbReference type="ARBA" id="ARBA00023015"/>
    </source>
</evidence>
<keyword evidence="7" id="KW-0804">Transcription</keyword>
<comment type="caution">
    <text evidence="12">The sequence shown here is derived from an EMBL/GenBank/DDBJ whole genome shotgun (WGS) entry which is preliminary data.</text>
</comment>
<evidence type="ECO:0000313" key="12">
    <source>
        <dbReference type="EMBL" id="PWR20255.1"/>
    </source>
</evidence>
<dbReference type="GO" id="GO:0000156">
    <property type="term" value="F:phosphorelay response regulator activity"/>
    <property type="evidence" value="ECO:0007669"/>
    <property type="project" value="TreeGrafter"/>
</dbReference>
<evidence type="ECO:0000256" key="9">
    <source>
        <dbReference type="PROSITE-ProRule" id="PRU01091"/>
    </source>
</evidence>
<dbReference type="AlphaFoldDB" id="A0A317E5H3"/>
<dbReference type="PANTHER" id="PTHR48111">
    <property type="entry name" value="REGULATOR OF RPOS"/>
    <property type="match status" value="1"/>
</dbReference>
<dbReference type="InterPro" id="IPR039420">
    <property type="entry name" value="WalR-like"/>
</dbReference>
<comment type="subcellular location">
    <subcellularLocation>
        <location evidence="1">Cytoplasm</location>
    </subcellularLocation>
</comment>
<dbReference type="PANTHER" id="PTHR48111:SF39">
    <property type="entry name" value="TRANSCRIPTIONAL REGULATORY PROTEIN CPXR"/>
    <property type="match status" value="1"/>
</dbReference>
<dbReference type="Gene3D" id="3.40.50.2300">
    <property type="match status" value="1"/>
</dbReference>
<feature type="domain" description="OmpR/PhoB-type" evidence="11">
    <location>
        <begin position="125"/>
        <end position="224"/>
    </location>
</feature>
<dbReference type="RefSeq" id="WP_109907252.1">
    <property type="nucleotide sequence ID" value="NZ_QGLE01000010.1"/>
</dbReference>
<dbReference type="Pfam" id="PF00072">
    <property type="entry name" value="Response_reg"/>
    <property type="match status" value="1"/>
</dbReference>
<keyword evidence="3 8" id="KW-0597">Phosphoprotein</keyword>
<evidence type="ECO:0000259" key="11">
    <source>
        <dbReference type="PROSITE" id="PS51755"/>
    </source>
</evidence>
<dbReference type="SMART" id="SM00448">
    <property type="entry name" value="REC"/>
    <property type="match status" value="1"/>
</dbReference>
<feature type="modified residue" description="4-aspartylphosphate" evidence="8">
    <location>
        <position position="51"/>
    </location>
</feature>
<dbReference type="InterPro" id="IPR036388">
    <property type="entry name" value="WH-like_DNA-bd_sf"/>
</dbReference>
<dbReference type="CDD" id="cd17623">
    <property type="entry name" value="REC_OmpR_CpxR"/>
    <property type="match status" value="1"/>
</dbReference>
<evidence type="ECO:0000256" key="1">
    <source>
        <dbReference type="ARBA" id="ARBA00004496"/>
    </source>
</evidence>
<dbReference type="PROSITE" id="PS51755">
    <property type="entry name" value="OMPR_PHOB"/>
    <property type="match status" value="1"/>
</dbReference>
<dbReference type="Pfam" id="PF00486">
    <property type="entry name" value="Trans_reg_C"/>
    <property type="match status" value="1"/>
</dbReference>
<dbReference type="Proteomes" id="UP000245461">
    <property type="component" value="Unassembled WGS sequence"/>
</dbReference>
<protein>
    <submittedName>
        <fullName evidence="12">DNA-binding response regulator</fullName>
    </submittedName>
</protein>